<reference evidence="1" key="1">
    <citation type="submission" date="2020-06" db="EMBL/GenBank/DDBJ databases">
        <authorList>
            <person name="Li T."/>
            <person name="Hu X."/>
            <person name="Zhang T."/>
            <person name="Song X."/>
            <person name="Zhang H."/>
            <person name="Dai N."/>
            <person name="Sheng W."/>
            <person name="Hou X."/>
            <person name="Wei L."/>
        </authorList>
    </citation>
    <scope>NUCLEOTIDE SEQUENCE</scope>
    <source>
        <strain evidence="1">KEN1</strain>
        <tissue evidence="1">Leaf</tissue>
    </source>
</reference>
<dbReference type="PANTHER" id="PTHR33116">
    <property type="entry name" value="REVERSE TRANSCRIPTASE ZINC-BINDING DOMAIN-CONTAINING PROTEIN-RELATED-RELATED"/>
    <property type="match status" value="1"/>
</dbReference>
<evidence type="ECO:0000313" key="1">
    <source>
        <dbReference type="EMBL" id="KAL0427724.1"/>
    </source>
</evidence>
<accession>A0AAW2VFH5</accession>
<protein>
    <recommendedName>
        <fullName evidence="2">Reverse transcriptase zinc-binding domain-containing protein</fullName>
    </recommendedName>
</protein>
<name>A0AAW2VFH5_9LAMI</name>
<reference evidence="1" key="2">
    <citation type="journal article" date="2024" name="Plant">
        <title>Genomic evolution and insights into agronomic trait innovations of Sesamum species.</title>
        <authorList>
            <person name="Miao H."/>
            <person name="Wang L."/>
            <person name="Qu L."/>
            <person name="Liu H."/>
            <person name="Sun Y."/>
            <person name="Le M."/>
            <person name="Wang Q."/>
            <person name="Wei S."/>
            <person name="Zheng Y."/>
            <person name="Lin W."/>
            <person name="Duan Y."/>
            <person name="Cao H."/>
            <person name="Xiong S."/>
            <person name="Wang X."/>
            <person name="Wei L."/>
            <person name="Li C."/>
            <person name="Ma Q."/>
            <person name="Ju M."/>
            <person name="Zhao R."/>
            <person name="Li G."/>
            <person name="Mu C."/>
            <person name="Tian Q."/>
            <person name="Mei H."/>
            <person name="Zhang T."/>
            <person name="Gao T."/>
            <person name="Zhang H."/>
        </authorList>
    </citation>
    <scope>NUCLEOTIDE SEQUENCE</scope>
    <source>
        <strain evidence="1">KEN1</strain>
    </source>
</reference>
<dbReference type="PANTHER" id="PTHR33116:SF86">
    <property type="entry name" value="REVERSE TRANSCRIPTASE DOMAIN-CONTAINING PROTEIN"/>
    <property type="match status" value="1"/>
</dbReference>
<proteinExistence type="predicted"/>
<comment type="caution">
    <text evidence="1">The sequence shown here is derived from an EMBL/GenBank/DDBJ whole genome shotgun (WGS) entry which is preliminary data.</text>
</comment>
<gene>
    <name evidence="1" type="ORF">Slati_2947200</name>
</gene>
<evidence type="ECO:0008006" key="2">
    <source>
        <dbReference type="Google" id="ProtNLM"/>
    </source>
</evidence>
<dbReference type="EMBL" id="JACGWN010000010">
    <property type="protein sequence ID" value="KAL0427724.1"/>
    <property type="molecule type" value="Genomic_DNA"/>
</dbReference>
<dbReference type="AlphaFoldDB" id="A0AAW2VFH5"/>
<organism evidence="1">
    <name type="scientific">Sesamum latifolium</name>
    <dbReference type="NCBI Taxonomy" id="2727402"/>
    <lineage>
        <taxon>Eukaryota</taxon>
        <taxon>Viridiplantae</taxon>
        <taxon>Streptophyta</taxon>
        <taxon>Embryophyta</taxon>
        <taxon>Tracheophyta</taxon>
        <taxon>Spermatophyta</taxon>
        <taxon>Magnoliopsida</taxon>
        <taxon>eudicotyledons</taxon>
        <taxon>Gunneridae</taxon>
        <taxon>Pentapetalae</taxon>
        <taxon>asterids</taxon>
        <taxon>lamiids</taxon>
        <taxon>Lamiales</taxon>
        <taxon>Pedaliaceae</taxon>
        <taxon>Sesamum</taxon>
    </lineage>
</organism>
<sequence length="318" mass="35732">MLSPDVDVTSCLSLANILGVTVVPKHEKYLGLPTVVGRSKREAFEGIKERILKKLQCWSSKQLSQAGRSVLLKTVILAISNYVMCCFRLPNSLRGEIESMMAIFFWSCGIDTKIHWLSWDKLCNPKEGGGLDFRRLKECNLALLAKEAWHVAMSPDKLGSSPSFTWRSLLAPRDILVARLRWKVGNGQSIPLLGQSWLPRPRTFQPVSRLRSLGADARVAELITASRGWKIDLILAEFHPMDAECILSIDTCNAGEQDKLVWHFEHHGNISVSSAYSVERMLSSEEGSSGTPQQWKFLWKSKAQPKVLLFAWRAARNA</sequence>